<comment type="caution">
    <text evidence="6">The sequence shown here is derived from an EMBL/GenBank/DDBJ whole genome shotgun (WGS) entry which is preliminary data.</text>
</comment>
<dbReference type="Gene3D" id="2.160.20.10">
    <property type="entry name" value="Single-stranded right-handed beta-helix, Pectin lyase-like"/>
    <property type="match status" value="1"/>
</dbReference>
<gene>
    <name evidence="6" type="ORF">EVB03_09340</name>
</gene>
<proteinExistence type="predicted"/>
<dbReference type="SMART" id="SM00237">
    <property type="entry name" value="Calx_beta"/>
    <property type="match status" value="1"/>
</dbReference>
<dbReference type="PANTHER" id="PTHR38787:SF3">
    <property type="entry name" value="REGULATORY P DOMAIN-CONTAINING PROTEIN"/>
    <property type="match status" value="1"/>
</dbReference>
<dbReference type="EMBL" id="SHBP01000023">
    <property type="protein sequence ID" value="RZO18814.1"/>
    <property type="molecule type" value="Genomic_DNA"/>
</dbReference>
<dbReference type="InterPro" id="IPR011050">
    <property type="entry name" value="Pectin_lyase_fold/virulence"/>
</dbReference>
<accession>A0A520MC86</accession>
<keyword evidence="3" id="KW-0106">Calcium</keyword>
<feature type="non-terminal residue" evidence="6">
    <location>
        <position position="1"/>
    </location>
</feature>
<dbReference type="SUPFAM" id="SSF51126">
    <property type="entry name" value="Pectin lyase-like"/>
    <property type="match status" value="1"/>
</dbReference>
<feature type="domain" description="Calx-beta" evidence="5">
    <location>
        <begin position="548"/>
        <end position="646"/>
    </location>
</feature>
<dbReference type="GO" id="GO:0007154">
    <property type="term" value="P:cell communication"/>
    <property type="evidence" value="ECO:0007669"/>
    <property type="project" value="InterPro"/>
</dbReference>
<evidence type="ECO:0000256" key="3">
    <source>
        <dbReference type="ARBA" id="ARBA00022837"/>
    </source>
</evidence>
<dbReference type="SUPFAM" id="SSF141072">
    <property type="entry name" value="CalX-like"/>
    <property type="match status" value="1"/>
</dbReference>
<name>A0A520MC86_9GAMM</name>
<dbReference type="NCBIfam" id="TIGR04312">
    <property type="entry name" value="choice_anch_B"/>
    <property type="match status" value="1"/>
</dbReference>
<reference evidence="6 7" key="1">
    <citation type="submission" date="2019-02" db="EMBL/GenBank/DDBJ databases">
        <title>Prokaryotic population dynamics and viral predation in marine succession experiment using metagenomics: the confinement effect.</title>
        <authorList>
            <person name="Haro-Moreno J.M."/>
            <person name="Rodriguez-Valera F."/>
            <person name="Lopez-Perez M."/>
        </authorList>
    </citation>
    <scope>NUCLEOTIDE SEQUENCE [LARGE SCALE GENOMIC DNA]</scope>
    <source>
        <strain evidence="6">MED-G170</strain>
    </source>
</reference>
<evidence type="ECO:0000259" key="5">
    <source>
        <dbReference type="SMART" id="SM00237"/>
    </source>
</evidence>
<dbReference type="PANTHER" id="PTHR38787">
    <property type="entry name" value="REGULATORY P DOMAIN-CONTAINING PROTEIN"/>
    <property type="match status" value="1"/>
</dbReference>
<dbReference type="InterPro" id="IPR027589">
    <property type="entry name" value="Choice_anch_B"/>
</dbReference>
<sequence length="814" mass="87377">KGVIRTAFLFLVGCLLTINTPLANAHADHDKARFVSSSGSDSGKCDDASKPCKTITYAGLQSNKGDTIRLAAGNYKIEDVDTLFYLLSDLVPVKGLYSELSGFKKADPANITRLTGVPLEFADKLAAKGFSVIVDAKGLDINKTRDIREKIQMYERLKVAKPATVCVNGFAGDHACQNMDLLAHVPLSSFSTNPSAANDVWGFYDVNDGKEYAILGLRNGVGVVEVTDPEAPRMVGSVSSQSTSWRDIKVYQHFNRVTARWDSYAYVTAESASVGTMIIDLRSLPNEISVAASDNSDISAHNVYLSNVDYSMGVALNGVDPFLHIAGSNRNGGAFNTYRLDNPIEPESVYSNESSSRTNYSHDVSSMVVTDDRKDTQCVAAGPHCEIFFDFNEDNFQIWDKTQNSAPSRLSTTSYPKVSYVHSGWYTEDKQVVLVHDELDEMDYGLNSTVRLFELSDFGSPSLLSTWTGPTGAIDHNGFVRGNRYYMSNYTRGVTVLDISDTSNPIDIGFFDTFPVSDNTSFNGAWGVYPYLPSGVVLVSDISSGLYIVRDNTVQPSQGSASFDALTYLVEEGESATISVDRNGGSAGDVSVKWEILAGATDDSDIALDSGTFNWSDGENQAQSISIPVVSDTRGEPKESFFVRLYDPVGSLSLESPSIAVVSIEASEGTVDENQLPVVDAGSDQTVDAETTVNLQGSATDADSTELTYRWEQLSGTTVSIAQADSATAEFTAPGEAAELSFKLTVTDDVGGEGSDSVVVNVVVPPPPPVVTPAASSGGGGGCTLSHNASSDSSLLMLLLGLSLLMIRRRYLVL</sequence>
<dbReference type="Gene3D" id="2.60.40.2030">
    <property type="match status" value="1"/>
</dbReference>
<evidence type="ECO:0000313" key="6">
    <source>
        <dbReference type="EMBL" id="RZO18814.1"/>
    </source>
</evidence>
<dbReference type="Gene3D" id="2.60.40.10">
    <property type="entry name" value="Immunoglobulins"/>
    <property type="match status" value="1"/>
</dbReference>
<protein>
    <submittedName>
        <fullName evidence="6">Choice-of-anchor B family protein</fullName>
    </submittedName>
</protein>
<dbReference type="GO" id="GO:0005576">
    <property type="term" value="C:extracellular region"/>
    <property type="evidence" value="ECO:0007669"/>
    <property type="project" value="TreeGrafter"/>
</dbReference>
<dbReference type="SUPFAM" id="SSF49299">
    <property type="entry name" value="PKD domain"/>
    <property type="match status" value="1"/>
</dbReference>
<feature type="signal peptide" evidence="4">
    <location>
        <begin position="1"/>
        <end position="25"/>
    </location>
</feature>
<evidence type="ECO:0000313" key="7">
    <source>
        <dbReference type="Proteomes" id="UP000315889"/>
    </source>
</evidence>
<evidence type="ECO:0000256" key="4">
    <source>
        <dbReference type="SAM" id="SignalP"/>
    </source>
</evidence>
<dbReference type="Proteomes" id="UP000315889">
    <property type="component" value="Unassembled WGS sequence"/>
</dbReference>
<dbReference type="InterPro" id="IPR013783">
    <property type="entry name" value="Ig-like_fold"/>
</dbReference>
<evidence type="ECO:0000256" key="2">
    <source>
        <dbReference type="ARBA" id="ARBA00022737"/>
    </source>
</evidence>
<dbReference type="InterPro" id="IPR012334">
    <property type="entry name" value="Pectin_lyas_fold"/>
</dbReference>
<feature type="chain" id="PRO_5021843934" evidence="4">
    <location>
        <begin position="26"/>
        <end position="814"/>
    </location>
</feature>
<dbReference type="InterPro" id="IPR038081">
    <property type="entry name" value="CalX-like_sf"/>
</dbReference>
<keyword evidence="2" id="KW-0677">Repeat</keyword>
<dbReference type="AlphaFoldDB" id="A0A520MC86"/>
<evidence type="ECO:0000256" key="1">
    <source>
        <dbReference type="ARBA" id="ARBA00022729"/>
    </source>
</evidence>
<dbReference type="GO" id="GO:0016020">
    <property type="term" value="C:membrane"/>
    <property type="evidence" value="ECO:0007669"/>
    <property type="project" value="InterPro"/>
</dbReference>
<organism evidence="6 7">
    <name type="scientific">SAR92 clade bacterium</name>
    <dbReference type="NCBI Taxonomy" id="2315479"/>
    <lineage>
        <taxon>Bacteria</taxon>
        <taxon>Pseudomonadati</taxon>
        <taxon>Pseudomonadota</taxon>
        <taxon>Gammaproteobacteria</taxon>
        <taxon>Cellvibrionales</taxon>
        <taxon>Porticoccaceae</taxon>
        <taxon>SAR92 clade</taxon>
    </lineage>
</organism>
<dbReference type="InterPro" id="IPR035986">
    <property type="entry name" value="PKD_dom_sf"/>
</dbReference>
<dbReference type="InterPro" id="IPR003644">
    <property type="entry name" value="Calx_beta"/>
</dbReference>
<keyword evidence="1 4" id="KW-0732">Signal</keyword>
<dbReference type="Pfam" id="PF22352">
    <property type="entry name" value="K319L-like_PKD"/>
    <property type="match status" value="1"/>
</dbReference>